<dbReference type="PANTHER" id="PTHR46517:SF1">
    <property type="entry name" value="FRUCTOSE-2,6-BISPHOSPHATASE TIGAR"/>
    <property type="match status" value="1"/>
</dbReference>
<accession>A0A4V2PX41</accession>
<dbReference type="InterPro" id="IPR013078">
    <property type="entry name" value="His_Pase_superF_clade-1"/>
</dbReference>
<feature type="binding site" evidence="3">
    <location>
        <position position="60"/>
    </location>
    <ligand>
        <name>substrate</name>
    </ligand>
</feature>
<organism evidence="4 5">
    <name type="scientific">Albibacterium bauzanense</name>
    <dbReference type="NCBI Taxonomy" id="653929"/>
    <lineage>
        <taxon>Bacteria</taxon>
        <taxon>Pseudomonadati</taxon>
        <taxon>Bacteroidota</taxon>
        <taxon>Sphingobacteriia</taxon>
        <taxon>Sphingobacteriales</taxon>
        <taxon>Sphingobacteriaceae</taxon>
        <taxon>Albibacterium</taxon>
    </lineage>
</organism>
<dbReference type="GO" id="GO:0045820">
    <property type="term" value="P:negative regulation of glycolytic process"/>
    <property type="evidence" value="ECO:0007669"/>
    <property type="project" value="TreeGrafter"/>
</dbReference>
<keyword evidence="1" id="KW-0378">Hydrolase</keyword>
<dbReference type="SMART" id="SM00855">
    <property type="entry name" value="PGAM"/>
    <property type="match status" value="1"/>
</dbReference>
<dbReference type="InterPro" id="IPR001345">
    <property type="entry name" value="PG/BPGM_mutase_AS"/>
</dbReference>
<dbReference type="PIRSF" id="PIRSF000709">
    <property type="entry name" value="6PFK_2-Ptase"/>
    <property type="match status" value="1"/>
</dbReference>
<dbReference type="SUPFAM" id="SSF53254">
    <property type="entry name" value="Phosphoglycerate mutase-like"/>
    <property type="match status" value="1"/>
</dbReference>
<dbReference type="Gene3D" id="3.40.50.1240">
    <property type="entry name" value="Phosphoglycerate mutase-like"/>
    <property type="match status" value="1"/>
</dbReference>
<dbReference type="Proteomes" id="UP000294616">
    <property type="component" value="Unassembled WGS sequence"/>
</dbReference>
<proteinExistence type="predicted"/>
<dbReference type="PROSITE" id="PS00175">
    <property type="entry name" value="PG_MUTASE"/>
    <property type="match status" value="1"/>
</dbReference>
<feature type="binding site" evidence="3">
    <location>
        <begin position="9"/>
        <end position="16"/>
    </location>
    <ligand>
        <name>substrate</name>
    </ligand>
</feature>
<dbReference type="EMBL" id="SMGO01000003">
    <property type="protein sequence ID" value="TCK80641.1"/>
    <property type="molecule type" value="Genomic_DNA"/>
</dbReference>
<feature type="active site" description="Tele-phosphohistidine intermediate" evidence="2">
    <location>
        <position position="10"/>
    </location>
</feature>
<dbReference type="RefSeq" id="WP_132225169.1">
    <property type="nucleotide sequence ID" value="NZ_SMGO01000003.1"/>
</dbReference>
<comment type="caution">
    <text evidence="4">The sequence shown here is derived from an EMBL/GenBank/DDBJ whole genome shotgun (WGS) entry which is preliminary data.</text>
</comment>
<evidence type="ECO:0000313" key="5">
    <source>
        <dbReference type="Proteomes" id="UP000294616"/>
    </source>
</evidence>
<evidence type="ECO:0000256" key="2">
    <source>
        <dbReference type="PIRSR" id="PIRSR613078-1"/>
    </source>
</evidence>
<feature type="active site" description="Proton donor/acceptor" evidence="2">
    <location>
        <position position="83"/>
    </location>
</feature>
<reference evidence="4 5" key="1">
    <citation type="submission" date="2019-03" db="EMBL/GenBank/DDBJ databases">
        <title>Genomic Encyclopedia of Archaeal and Bacterial Type Strains, Phase II (KMG-II): from individual species to whole genera.</title>
        <authorList>
            <person name="Goeker M."/>
        </authorList>
    </citation>
    <scope>NUCLEOTIDE SEQUENCE [LARGE SCALE GENOMIC DNA]</scope>
    <source>
        <strain evidence="4 5">DSM 22554</strain>
    </source>
</reference>
<dbReference type="GO" id="GO:0004331">
    <property type="term" value="F:fructose-2,6-bisphosphate 2-phosphatase activity"/>
    <property type="evidence" value="ECO:0007669"/>
    <property type="project" value="TreeGrafter"/>
</dbReference>
<protein>
    <submittedName>
        <fullName evidence="4">Putative phosphoglycerate mutase</fullName>
    </submittedName>
</protein>
<dbReference type="PANTHER" id="PTHR46517">
    <property type="entry name" value="FRUCTOSE-2,6-BISPHOSPHATASE TIGAR"/>
    <property type="match status" value="1"/>
</dbReference>
<dbReference type="AlphaFoldDB" id="A0A4V2PX41"/>
<dbReference type="GO" id="GO:0005829">
    <property type="term" value="C:cytosol"/>
    <property type="evidence" value="ECO:0007669"/>
    <property type="project" value="TreeGrafter"/>
</dbReference>
<dbReference type="InterPro" id="IPR029033">
    <property type="entry name" value="His_PPase_superfam"/>
</dbReference>
<dbReference type="OrthoDB" id="9782128at2"/>
<dbReference type="GO" id="GO:0043456">
    <property type="term" value="P:regulation of pentose-phosphate shunt"/>
    <property type="evidence" value="ECO:0007669"/>
    <property type="project" value="TreeGrafter"/>
</dbReference>
<dbReference type="InterPro" id="IPR051695">
    <property type="entry name" value="Phosphoglycerate_Mutase"/>
</dbReference>
<dbReference type="CDD" id="cd07067">
    <property type="entry name" value="HP_PGM_like"/>
    <property type="match status" value="1"/>
</dbReference>
<evidence type="ECO:0000256" key="1">
    <source>
        <dbReference type="ARBA" id="ARBA00022801"/>
    </source>
</evidence>
<keyword evidence="5" id="KW-1185">Reference proteome</keyword>
<sequence length="208" mass="24111">MKRSLYIIRHGQTDLNKLGIVQGRGVNSPLNEHGILQAKAFYENYRQIPFDRIITSTLRRTHQTVENFIKDGIPWVQLADLDEISWGIYEGKHQDEEILTGFNRLIECWTNGDLDVCVDEGETPNEMKIRQKNAIKEILEITEGDKNILICTHGRAMRMLLCLLTNKSYSFMDTFPHTNTALYKVDYDGIDFKIDLFYNIDHLTNLEG</sequence>
<evidence type="ECO:0000313" key="4">
    <source>
        <dbReference type="EMBL" id="TCK80641.1"/>
    </source>
</evidence>
<gene>
    <name evidence="4" type="ORF">C8N28_2384</name>
</gene>
<name>A0A4V2PX41_9SPHI</name>
<dbReference type="Pfam" id="PF00300">
    <property type="entry name" value="His_Phos_1"/>
    <property type="match status" value="1"/>
</dbReference>
<evidence type="ECO:0000256" key="3">
    <source>
        <dbReference type="PIRSR" id="PIRSR613078-2"/>
    </source>
</evidence>